<feature type="transmembrane region" description="Helical" evidence="12">
    <location>
        <begin position="978"/>
        <end position="997"/>
    </location>
</feature>
<feature type="non-terminal residue" evidence="14">
    <location>
        <position position="1"/>
    </location>
</feature>
<reference evidence="15" key="1">
    <citation type="journal article" date="2017" name="Front. Plant Sci.">
        <title>Climate Clever Clovers: New Paradigm to Reduce the Environmental Footprint of Ruminants by Breeding Low Methanogenic Forages Utilizing Haplotype Variation.</title>
        <authorList>
            <person name="Kaur P."/>
            <person name="Appels R."/>
            <person name="Bayer P.E."/>
            <person name="Keeble-Gagnere G."/>
            <person name="Wang J."/>
            <person name="Hirakawa H."/>
            <person name="Shirasawa K."/>
            <person name="Vercoe P."/>
            <person name="Stefanova K."/>
            <person name="Durmic Z."/>
            <person name="Nichols P."/>
            <person name="Revell C."/>
            <person name="Isobe S.N."/>
            <person name="Edwards D."/>
            <person name="Erskine W."/>
        </authorList>
    </citation>
    <scope>NUCLEOTIDE SEQUENCE [LARGE SCALE GENOMIC DNA]</scope>
    <source>
        <strain evidence="15">cv. Daliak</strain>
    </source>
</reference>
<dbReference type="Proteomes" id="UP000242715">
    <property type="component" value="Unassembled WGS sequence"/>
</dbReference>
<evidence type="ECO:0000256" key="11">
    <source>
        <dbReference type="ARBA" id="ARBA00023180"/>
    </source>
</evidence>
<feature type="transmembrane region" description="Helical" evidence="12">
    <location>
        <begin position="1003"/>
        <end position="1020"/>
    </location>
</feature>
<dbReference type="PANTHER" id="PTHR45727">
    <property type="entry name" value="NPC INTRACELLULAR CHOLESTEROL TRANSPORTER 1"/>
    <property type="match status" value="1"/>
</dbReference>
<dbReference type="Pfam" id="PF16414">
    <property type="entry name" value="NPC1_N"/>
    <property type="match status" value="1"/>
</dbReference>
<dbReference type="Gene3D" id="1.20.1640.10">
    <property type="entry name" value="Multidrug efflux transporter AcrB transmembrane domain"/>
    <property type="match status" value="1"/>
</dbReference>
<evidence type="ECO:0000313" key="15">
    <source>
        <dbReference type="Proteomes" id="UP000242715"/>
    </source>
</evidence>
<feature type="transmembrane region" description="Helical" evidence="12">
    <location>
        <begin position="483"/>
        <end position="501"/>
    </location>
</feature>
<dbReference type="AlphaFoldDB" id="A0A2Z6MBZ4"/>
<dbReference type="GO" id="GO:0006629">
    <property type="term" value="P:lipid metabolic process"/>
    <property type="evidence" value="ECO:0007669"/>
    <property type="project" value="UniProtKB-KW"/>
</dbReference>
<sequence>VCLLLSLTEAQILSSKLLSPSNDKTPGEKHSEDYCAMYDICGKRSDGKVVNCPYGSPAVKPDDLLSSKIQSLCPTITGNVCCTEAQFETLRQQVQQAIPFLVGCPACLRNFLNLFCELTCSPNQSLFINVTSIDKVGGNLTVGGIDYFVSDAFGEGLYDSCKDVKFGSANTRAMDLLGGRAKNVKEWFAFIGKKATPGGLGSPYAITFQPNATKERKPAYRTKSVSNVVSGGMMYSRNQEKDENLPMHQIIEDVSQNRNEVRLSAVQGYMSNFYRKYGSYVARNPIMVLASSLVIVILLCLGLIRLKVETRPEKLWVGPGSKAAEEKHFFDSHLAPFYRIEQLILGVPDHMNSTSSRIVSEDNIRFLFEVQKKVDAIRANYSGLMHYSSADKCMSAFKGPLDPSTVLGGFSGNNYSAASAFIITYPVNNAIDEEGNEIAKAIAWEKTFIQLVKDELLPMAQSKNLTLAFSSESSIEEELKRESTADVITILVSYLVMFAYISLTLGDTPQPSSFYISSKVLLGLSGVILVMLSVLGSVGIFSALGVKSTLIIMEVIPFLVLAVGVDNMCILVHAVKRQELELPLERRISNALVEVGPSITLASLSEVLAFAAGSFISMPACRVFSMFAALAVLLDFLLQVTAFVALIVLDSLRAEDKRVDCFPCIKVPSLHADPDKGTEQRKPGLLARYMKEVHAPILSIWGVKIVVIAIFVAFALASIALSTRIEPGLEQEIVLPRDSYLQGYFNNVSEYLRIGPPLYFVVKNYNYSSESTHTNQLCSISQCNSDSLLNEISKAALVPDTSYIAKPAASWLDDFLVWVSPEAFGCCRKFTNGSYCPPDDQPPCCAPGDGSCVSVGVCNDCTTCFRHSDLHKDRPSTTQFREKLPWFLSALPSADCAKGGHGAYTSSVELKGYDSGIIQASSFRTYHTPLNKQADFVNSMRAAREFSSRVSDSLKIEIFPYSVFYMFFEQYLNIWKTALVNLAIAIGAVFIVCLVITCSLWSSAIILLVLTMIVVDLMAGSKVHKPHRSSTCTTVL</sequence>
<evidence type="ECO:0000259" key="13">
    <source>
        <dbReference type="PROSITE" id="PS50156"/>
    </source>
</evidence>
<evidence type="ECO:0000256" key="2">
    <source>
        <dbReference type="ARBA" id="ARBA00005585"/>
    </source>
</evidence>
<dbReference type="InterPro" id="IPR053956">
    <property type="entry name" value="NPC1_MLD"/>
</dbReference>
<feature type="transmembrane region" description="Helical" evidence="12">
    <location>
        <begin position="521"/>
        <end position="544"/>
    </location>
</feature>
<feature type="transmembrane region" description="Helical" evidence="12">
    <location>
        <begin position="556"/>
        <end position="575"/>
    </location>
</feature>
<keyword evidence="9 12" id="KW-0472">Membrane</keyword>
<evidence type="ECO:0000256" key="7">
    <source>
        <dbReference type="ARBA" id="ARBA00023055"/>
    </source>
</evidence>
<gene>
    <name evidence="14" type="ORF">TSUD_311250</name>
</gene>
<dbReference type="SUPFAM" id="SSF82866">
    <property type="entry name" value="Multidrug efflux transporter AcrB transmembrane domain"/>
    <property type="match status" value="1"/>
</dbReference>
<dbReference type="GO" id="GO:0015918">
    <property type="term" value="P:sterol transport"/>
    <property type="evidence" value="ECO:0007669"/>
    <property type="project" value="TreeGrafter"/>
</dbReference>
<dbReference type="InterPro" id="IPR032190">
    <property type="entry name" value="NPC1_N"/>
</dbReference>
<name>A0A2Z6MBZ4_TRISU</name>
<keyword evidence="5" id="KW-0732">Signal</keyword>
<feature type="transmembrane region" description="Helical" evidence="12">
    <location>
        <begin position="698"/>
        <end position="721"/>
    </location>
</feature>
<evidence type="ECO:0000256" key="8">
    <source>
        <dbReference type="ARBA" id="ARBA00023098"/>
    </source>
</evidence>
<dbReference type="GO" id="GO:0032934">
    <property type="term" value="F:sterol binding"/>
    <property type="evidence" value="ECO:0007669"/>
    <property type="project" value="TreeGrafter"/>
</dbReference>
<keyword evidence="3" id="KW-0813">Transport</keyword>
<feature type="transmembrane region" description="Helical" evidence="12">
    <location>
        <begin position="286"/>
        <end position="304"/>
    </location>
</feature>
<evidence type="ECO:0000256" key="9">
    <source>
        <dbReference type="ARBA" id="ARBA00023136"/>
    </source>
</evidence>
<comment type="subcellular location">
    <subcellularLocation>
        <location evidence="1">Endomembrane system</location>
        <topology evidence="1">Multi-pass membrane protein</topology>
    </subcellularLocation>
</comment>
<dbReference type="PANTHER" id="PTHR45727:SF2">
    <property type="entry name" value="NPC INTRACELLULAR CHOLESTEROL TRANSPORTER 1"/>
    <property type="match status" value="1"/>
</dbReference>
<dbReference type="Pfam" id="PF12349">
    <property type="entry name" value="Sterol-sensing"/>
    <property type="match status" value="1"/>
</dbReference>
<dbReference type="Pfam" id="PF22314">
    <property type="entry name" value="NPC1_MLD"/>
    <property type="match status" value="1"/>
</dbReference>
<organism evidence="14 15">
    <name type="scientific">Trifolium subterraneum</name>
    <name type="common">Subterranean clover</name>
    <dbReference type="NCBI Taxonomy" id="3900"/>
    <lineage>
        <taxon>Eukaryota</taxon>
        <taxon>Viridiplantae</taxon>
        <taxon>Streptophyta</taxon>
        <taxon>Embryophyta</taxon>
        <taxon>Tracheophyta</taxon>
        <taxon>Spermatophyta</taxon>
        <taxon>Magnoliopsida</taxon>
        <taxon>eudicotyledons</taxon>
        <taxon>Gunneridae</taxon>
        <taxon>Pentapetalae</taxon>
        <taxon>rosids</taxon>
        <taxon>fabids</taxon>
        <taxon>Fabales</taxon>
        <taxon>Fabaceae</taxon>
        <taxon>Papilionoideae</taxon>
        <taxon>50 kb inversion clade</taxon>
        <taxon>NPAAA clade</taxon>
        <taxon>Hologalegina</taxon>
        <taxon>IRL clade</taxon>
        <taxon>Trifolieae</taxon>
        <taxon>Trifolium</taxon>
    </lineage>
</organism>
<evidence type="ECO:0000313" key="14">
    <source>
        <dbReference type="EMBL" id="GAU30174.1"/>
    </source>
</evidence>
<keyword evidence="10" id="KW-1015">Disulfide bond</keyword>
<evidence type="ECO:0000256" key="10">
    <source>
        <dbReference type="ARBA" id="ARBA00023157"/>
    </source>
</evidence>
<keyword evidence="8" id="KW-0443">Lipid metabolism</keyword>
<protein>
    <recommendedName>
        <fullName evidence="13">SSD domain-containing protein</fullName>
    </recommendedName>
</protein>
<keyword evidence="15" id="KW-1185">Reference proteome</keyword>
<dbReference type="InterPro" id="IPR053958">
    <property type="entry name" value="HMGCR/SNAP/NPC1-like_SSD"/>
</dbReference>
<evidence type="ECO:0000256" key="1">
    <source>
        <dbReference type="ARBA" id="ARBA00004127"/>
    </source>
</evidence>
<dbReference type="GO" id="GO:0016020">
    <property type="term" value="C:membrane"/>
    <property type="evidence" value="ECO:0007669"/>
    <property type="project" value="TreeGrafter"/>
</dbReference>
<proteinExistence type="inferred from homology"/>
<keyword evidence="11" id="KW-0325">Glycoprotein</keyword>
<dbReference type="PROSITE" id="PS50156">
    <property type="entry name" value="SSD"/>
    <property type="match status" value="1"/>
</dbReference>
<comment type="similarity">
    <text evidence="2">Belongs to the patched family.</text>
</comment>
<evidence type="ECO:0000256" key="3">
    <source>
        <dbReference type="ARBA" id="ARBA00022448"/>
    </source>
</evidence>
<dbReference type="GO" id="GO:0012505">
    <property type="term" value="C:endomembrane system"/>
    <property type="evidence" value="ECO:0007669"/>
    <property type="project" value="UniProtKB-SubCell"/>
</dbReference>
<accession>A0A2Z6MBZ4</accession>
<feature type="transmembrane region" description="Helical" evidence="12">
    <location>
        <begin position="623"/>
        <end position="649"/>
    </location>
</feature>
<keyword evidence="4 12" id="KW-0812">Transmembrane</keyword>
<keyword evidence="6 12" id="KW-1133">Transmembrane helix</keyword>
<evidence type="ECO:0000256" key="12">
    <source>
        <dbReference type="SAM" id="Phobius"/>
    </source>
</evidence>
<dbReference type="EMBL" id="DF973420">
    <property type="protein sequence ID" value="GAU30174.1"/>
    <property type="molecule type" value="Genomic_DNA"/>
</dbReference>
<dbReference type="FunFam" id="1.20.1640.10:FF:000008">
    <property type="entry name" value="NPC intracellular cholesterol transporter 1"/>
    <property type="match status" value="1"/>
</dbReference>
<keyword evidence="7" id="KW-0445">Lipid transport</keyword>
<feature type="domain" description="SSD" evidence="13">
    <location>
        <begin position="486"/>
        <end position="649"/>
    </location>
</feature>
<evidence type="ECO:0000256" key="6">
    <source>
        <dbReference type="ARBA" id="ARBA00022989"/>
    </source>
</evidence>
<evidence type="ECO:0000256" key="5">
    <source>
        <dbReference type="ARBA" id="ARBA00022729"/>
    </source>
</evidence>
<dbReference type="OrthoDB" id="6510177at2759"/>
<evidence type="ECO:0000256" key="4">
    <source>
        <dbReference type="ARBA" id="ARBA00022692"/>
    </source>
</evidence>
<dbReference type="InterPro" id="IPR000731">
    <property type="entry name" value="SSD"/>
</dbReference>